<organism evidence="2 3">
    <name type="scientific">Caerostris extrusa</name>
    <name type="common">Bark spider</name>
    <name type="synonym">Caerostris bankana</name>
    <dbReference type="NCBI Taxonomy" id="172846"/>
    <lineage>
        <taxon>Eukaryota</taxon>
        <taxon>Metazoa</taxon>
        <taxon>Ecdysozoa</taxon>
        <taxon>Arthropoda</taxon>
        <taxon>Chelicerata</taxon>
        <taxon>Arachnida</taxon>
        <taxon>Araneae</taxon>
        <taxon>Araneomorphae</taxon>
        <taxon>Entelegynae</taxon>
        <taxon>Araneoidea</taxon>
        <taxon>Araneidae</taxon>
        <taxon>Caerostris</taxon>
    </lineage>
</organism>
<dbReference type="EMBL" id="BPLR01008050">
    <property type="protein sequence ID" value="GIY21719.1"/>
    <property type="molecule type" value="Genomic_DNA"/>
</dbReference>
<accession>A0AAV4RL20</accession>
<feature type="region of interest" description="Disordered" evidence="1">
    <location>
        <begin position="24"/>
        <end position="51"/>
    </location>
</feature>
<feature type="compositionally biased region" description="Basic and acidic residues" evidence="1">
    <location>
        <begin position="41"/>
        <end position="51"/>
    </location>
</feature>
<proteinExistence type="predicted"/>
<evidence type="ECO:0000313" key="2">
    <source>
        <dbReference type="EMBL" id="GIY21719.1"/>
    </source>
</evidence>
<evidence type="ECO:0000256" key="1">
    <source>
        <dbReference type="SAM" id="MobiDB-lite"/>
    </source>
</evidence>
<reference evidence="2 3" key="1">
    <citation type="submission" date="2021-06" db="EMBL/GenBank/DDBJ databases">
        <title>Caerostris extrusa draft genome.</title>
        <authorList>
            <person name="Kono N."/>
            <person name="Arakawa K."/>
        </authorList>
    </citation>
    <scope>NUCLEOTIDE SEQUENCE [LARGE SCALE GENOMIC DNA]</scope>
</reference>
<gene>
    <name evidence="2" type="ORF">CEXT_753531</name>
</gene>
<name>A0AAV4RL20_CAEEX</name>
<keyword evidence="3" id="KW-1185">Reference proteome</keyword>
<dbReference type="AlphaFoldDB" id="A0AAV4RL20"/>
<evidence type="ECO:0000313" key="3">
    <source>
        <dbReference type="Proteomes" id="UP001054945"/>
    </source>
</evidence>
<sequence>MPDSNNLKGGFSIGRRNSSFLKRREKGCARHLAPAPHTTRQRREGDARDGRDRLKDGDWFAVAHTPVFRNTCVGEFSEREKEKGLHDRGPNLSSVPTAIGQFLQVHFVYGERGILPGWPNETYPSPPLLKGYHSRMDWGGDRDWMTAQYADKLFLKHGLKESMG</sequence>
<dbReference type="Proteomes" id="UP001054945">
    <property type="component" value="Unassembled WGS sequence"/>
</dbReference>
<comment type="caution">
    <text evidence="2">The sequence shown here is derived from an EMBL/GenBank/DDBJ whole genome shotgun (WGS) entry which is preliminary data.</text>
</comment>
<protein>
    <submittedName>
        <fullName evidence="2">Uncharacterized protein</fullName>
    </submittedName>
</protein>